<gene>
    <name evidence="1" type="ORF">FF38_04571</name>
</gene>
<dbReference type="EMBL" id="JRES01001243">
    <property type="protein sequence ID" value="KNC24352.1"/>
    <property type="molecule type" value="Genomic_DNA"/>
</dbReference>
<proteinExistence type="predicted"/>
<sequence length="150" mass="16951">MFTKYTRGMWSRTATTNTTTSHMRTMTHTAVITLRCHGIIIHILMYKRTHRHGITVNGARTFGIETVGRREAEHNGGCTYLNKSTEGCEESAVLEEVSEFCEKPIKSLWLLELLVCVELMFWVVLLHSSCCSLTIAVSEAISSLEDFDYG</sequence>
<keyword evidence="2" id="KW-1185">Reference proteome</keyword>
<evidence type="ECO:0000313" key="2">
    <source>
        <dbReference type="Proteomes" id="UP000037069"/>
    </source>
</evidence>
<reference evidence="1 2" key="1">
    <citation type="journal article" date="2015" name="Nat. Commun.">
        <title>Lucilia cuprina genome unlocks parasitic fly biology to underpin future interventions.</title>
        <authorList>
            <person name="Anstead C.A."/>
            <person name="Korhonen P.K."/>
            <person name="Young N.D."/>
            <person name="Hall R.S."/>
            <person name="Jex A.R."/>
            <person name="Murali S.C."/>
            <person name="Hughes D.S."/>
            <person name="Lee S.F."/>
            <person name="Perry T."/>
            <person name="Stroehlein A.J."/>
            <person name="Ansell B.R."/>
            <person name="Breugelmans B."/>
            <person name="Hofmann A."/>
            <person name="Qu J."/>
            <person name="Dugan S."/>
            <person name="Lee S.L."/>
            <person name="Chao H."/>
            <person name="Dinh H."/>
            <person name="Han Y."/>
            <person name="Doddapaneni H.V."/>
            <person name="Worley K.C."/>
            <person name="Muzny D.M."/>
            <person name="Ioannidis P."/>
            <person name="Waterhouse R.M."/>
            <person name="Zdobnov E.M."/>
            <person name="James P.J."/>
            <person name="Bagnall N.H."/>
            <person name="Kotze A.C."/>
            <person name="Gibbs R.A."/>
            <person name="Richards S."/>
            <person name="Batterham P."/>
            <person name="Gasser R.B."/>
        </authorList>
    </citation>
    <scope>NUCLEOTIDE SEQUENCE [LARGE SCALE GENOMIC DNA]</scope>
    <source>
        <strain evidence="1 2">LS</strain>
        <tissue evidence="1">Full body</tissue>
    </source>
</reference>
<comment type="caution">
    <text evidence="1">The sequence shown here is derived from an EMBL/GenBank/DDBJ whole genome shotgun (WGS) entry which is preliminary data.</text>
</comment>
<name>A0A0L0BWE7_LUCCU</name>
<accession>A0A0L0BWE7</accession>
<organism evidence="1 2">
    <name type="scientific">Lucilia cuprina</name>
    <name type="common">Green bottle fly</name>
    <name type="synonym">Australian sheep blowfly</name>
    <dbReference type="NCBI Taxonomy" id="7375"/>
    <lineage>
        <taxon>Eukaryota</taxon>
        <taxon>Metazoa</taxon>
        <taxon>Ecdysozoa</taxon>
        <taxon>Arthropoda</taxon>
        <taxon>Hexapoda</taxon>
        <taxon>Insecta</taxon>
        <taxon>Pterygota</taxon>
        <taxon>Neoptera</taxon>
        <taxon>Endopterygota</taxon>
        <taxon>Diptera</taxon>
        <taxon>Brachycera</taxon>
        <taxon>Muscomorpha</taxon>
        <taxon>Oestroidea</taxon>
        <taxon>Calliphoridae</taxon>
        <taxon>Luciliinae</taxon>
        <taxon>Lucilia</taxon>
    </lineage>
</organism>
<evidence type="ECO:0000313" key="1">
    <source>
        <dbReference type="EMBL" id="KNC24352.1"/>
    </source>
</evidence>
<dbReference type="AlphaFoldDB" id="A0A0L0BWE7"/>
<protein>
    <submittedName>
        <fullName evidence="1">Uncharacterized protein</fullName>
    </submittedName>
</protein>
<dbReference type="Proteomes" id="UP000037069">
    <property type="component" value="Unassembled WGS sequence"/>
</dbReference>